<organism evidence="1 2">
    <name type="scientific">Brevundimonas phage vB_BpoS-Kikimora</name>
    <dbReference type="NCBI Taxonomy" id="2948601"/>
    <lineage>
        <taxon>Viruses</taxon>
        <taxon>Duplodnaviria</taxon>
        <taxon>Heunggongvirae</taxon>
        <taxon>Uroviricota</taxon>
        <taxon>Caudoviricetes</taxon>
        <taxon>Jeanschmidtviridae</taxon>
        <taxon>Kikimoravirus</taxon>
        <taxon>Kikimoravirus kikimora</taxon>
    </lineage>
</organism>
<evidence type="ECO:0000313" key="2">
    <source>
        <dbReference type="Proteomes" id="UP001056576"/>
    </source>
</evidence>
<sequence length="155" mass="17491">MERLLVVDFCVRVVIDDEGLAEGERRIAAALESEAELTLDGAVARLAHAYPWATAALEEWAERNRAFTARALERRPWEEGLHVTAVVYDRCFAGGYGLDATQDGTDIYSHLDPIETPLMTIHYLFEQSAQEHRTLAEFVVNAMNDAWRKENGPAW</sequence>
<accession>A0A9E7SMQ9</accession>
<proteinExistence type="predicted"/>
<keyword evidence="2" id="KW-1185">Reference proteome</keyword>
<dbReference type="EMBL" id="ON529857">
    <property type="protein sequence ID" value="USN15237.1"/>
    <property type="molecule type" value="Genomic_DNA"/>
</dbReference>
<dbReference type="Proteomes" id="UP001056576">
    <property type="component" value="Segment"/>
</dbReference>
<gene>
    <name evidence="1" type="ORF">KIKIMORA_00910</name>
</gene>
<evidence type="ECO:0000313" key="1">
    <source>
        <dbReference type="EMBL" id="USN15237.1"/>
    </source>
</evidence>
<protein>
    <submittedName>
        <fullName evidence="1">Uncharacterized protein</fullName>
    </submittedName>
</protein>
<reference evidence="1 2" key="1">
    <citation type="submission" date="2022-05" db="EMBL/GenBank/DDBJ databases">
        <authorList>
            <person name="Friedrich I."/>
            <person name="Poehlein A."/>
            <person name="Schneider D."/>
            <person name="Hertel R."/>
            <person name="Daniel R."/>
        </authorList>
    </citation>
    <scope>NUCLEOTIDE SEQUENCE [LARGE SCALE GENOMIC DNA]</scope>
</reference>
<name>A0A9E7SMQ9_9CAUD</name>